<dbReference type="EMBL" id="FJOG01000015">
    <property type="protein sequence ID" value="CZR60292.1"/>
    <property type="molecule type" value="Genomic_DNA"/>
</dbReference>
<protein>
    <submittedName>
        <fullName evidence="2">Uncharacterized protein</fullName>
    </submittedName>
</protein>
<keyword evidence="3" id="KW-1185">Reference proteome</keyword>
<evidence type="ECO:0000256" key="1">
    <source>
        <dbReference type="SAM" id="MobiDB-lite"/>
    </source>
</evidence>
<proteinExistence type="predicted"/>
<evidence type="ECO:0000313" key="3">
    <source>
        <dbReference type="Proteomes" id="UP000184330"/>
    </source>
</evidence>
<feature type="region of interest" description="Disordered" evidence="1">
    <location>
        <begin position="1"/>
        <end position="72"/>
    </location>
</feature>
<reference evidence="2 3" key="1">
    <citation type="submission" date="2016-03" db="EMBL/GenBank/DDBJ databases">
        <authorList>
            <person name="Ploux O."/>
        </authorList>
    </citation>
    <scope>NUCLEOTIDE SEQUENCE [LARGE SCALE GENOMIC DNA]</scope>
    <source>
        <strain evidence="2 3">UAMH 11012</strain>
    </source>
</reference>
<accession>A0A1L7X5J0</accession>
<dbReference type="OrthoDB" id="3474385at2759"/>
<dbReference type="AlphaFoldDB" id="A0A1L7X5J0"/>
<feature type="compositionally biased region" description="Polar residues" evidence="1">
    <location>
        <begin position="566"/>
        <end position="576"/>
    </location>
</feature>
<organism evidence="2 3">
    <name type="scientific">Phialocephala subalpina</name>
    <dbReference type="NCBI Taxonomy" id="576137"/>
    <lineage>
        <taxon>Eukaryota</taxon>
        <taxon>Fungi</taxon>
        <taxon>Dikarya</taxon>
        <taxon>Ascomycota</taxon>
        <taxon>Pezizomycotina</taxon>
        <taxon>Leotiomycetes</taxon>
        <taxon>Helotiales</taxon>
        <taxon>Mollisiaceae</taxon>
        <taxon>Phialocephala</taxon>
        <taxon>Phialocephala fortinii species complex</taxon>
    </lineage>
</organism>
<gene>
    <name evidence="2" type="ORF">PAC_10188</name>
</gene>
<evidence type="ECO:0000313" key="2">
    <source>
        <dbReference type="EMBL" id="CZR60292.1"/>
    </source>
</evidence>
<name>A0A1L7X5J0_9HELO</name>
<sequence length="654" mass="74026">MPTSTQRTAMSPTKRPLDTDGSFKPVNKLRRLDPDTTLVGEEEASSSEGTASEDALPSGPPGNAADLPSEVTVSTSEDALLECVETAEKQLRNKTQRVQRLRRDVKEGSGCFEHAEAQRLGLLEFIKEKNLDGEQIDTLPATKSANDIRKHVDSFYNEIYADWKCEEHPDKCISSYDKRLCDTIWKYLPGEKQLSRMHGGLKLAFELVQYMGNKTHIEFENRSAIRMSIPMCKICMFGPPADTLLFDFLQKLKEKEKDFRPKECFGRIEAQRKALSNGMEPTTGLWLHGDDEDDEEFTLHDDYFTKSYDLLWSYLIGQIRIESYYTSEGKGDAILNLRPRFYMLSEYMALHRVNIKRLENMHGGSRMAFDLGIFLSRKTVPPLSDPELPSIGGGYNPRVSDNLIDQTLFKIPQRLPSSVIASSEFETLEAAYQHLVACNIHTYLPKTRKLLSTFRENANMTKHEKQPLEVVSPNLLNARSIAKSVRQNILKYSKTITKTLETRPKSPSEDFIIKEMVPYIEEARALSVLPEGLVPAIELLLFIGKHSYTTFPDYGPNHGHGRVLSSDGSAQLQYQPPSRPSDEPANNLLYSLLGGIKEGSELGLQLDLSSEWKSIPQQRKYLAEFGIHSYFKQTSQYTVRYGKTAPGKITSERP</sequence>
<feature type="compositionally biased region" description="Polar residues" evidence="1">
    <location>
        <begin position="1"/>
        <end position="11"/>
    </location>
</feature>
<dbReference type="Proteomes" id="UP000184330">
    <property type="component" value="Unassembled WGS sequence"/>
</dbReference>
<feature type="region of interest" description="Disordered" evidence="1">
    <location>
        <begin position="559"/>
        <end position="585"/>
    </location>
</feature>